<comment type="caution">
    <text evidence="4">The sequence shown here is derived from an EMBL/GenBank/DDBJ whole genome shotgun (WGS) entry which is preliminary data.</text>
</comment>
<feature type="compositionally biased region" description="Low complexity" evidence="1">
    <location>
        <begin position="243"/>
        <end position="252"/>
    </location>
</feature>
<name>A0A1D2J3W1_PARBR</name>
<dbReference type="InterPro" id="IPR000253">
    <property type="entry name" value="FHA_dom"/>
</dbReference>
<feature type="region of interest" description="Disordered" evidence="1">
    <location>
        <begin position="618"/>
        <end position="664"/>
    </location>
</feature>
<dbReference type="PANTHER" id="PTHR15715">
    <property type="entry name" value="CENTROSOMAL PROTEIN OF 170 KDA"/>
    <property type="match status" value="1"/>
</dbReference>
<feature type="compositionally biased region" description="Polar residues" evidence="1">
    <location>
        <begin position="653"/>
        <end position="664"/>
    </location>
</feature>
<feature type="region of interest" description="Disordered" evidence="1">
    <location>
        <begin position="177"/>
        <end position="495"/>
    </location>
</feature>
<dbReference type="SMART" id="SM00240">
    <property type="entry name" value="FHA"/>
    <property type="match status" value="1"/>
</dbReference>
<dbReference type="PANTHER" id="PTHR15715:SF37">
    <property type="entry name" value="LD47843P"/>
    <property type="match status" value="1"/>
</dbReference>
<evidence type="ECO:0000256" key="2">
    <source>
        <dbReference type="SAM" id="Phobius"/>
    </source>
</evidence>
<feature type="compositionally biased region" description="Polar residues" evidence="1">
    <location>
        <begin position="728"/>
        <end position="740"/>
    </location>
</feature>
<feature type="domain" description="FHA" evidence="3">
    <location>
        <begin position="59"/>
        <end position="120"/>
    </location>
</feature>
<feature type="region of interest" description="Disordered" evidence="1">
    <location>
        <begin position="701"/>
        <end position="775"/>
    </location>
</feature>
<keyword evidence="2" id="KW-1133">Transmembrane helix</keyword>
<feature type="compositionally biased region" description="Polar residues" evidence="1">
    <location>
        <begin position="291"/>
        <end position="310"/>
    </location>
</feature>
<dbReference type="InterPro" id="IPR008984">
    <property type="entry name" value="SMAD_FHA_dom_sf"/>
</dbReference>
<organism evidence="4 5">
    <name type="scientific">Paracoccidioides brasiliensis</name>
    <dbReference type="NCBI Taxonomy" id="121759"/>
    <lineage>
        <taxon>Eukaryota</taxon>
        <taxon>Fungi</taxon>
        <taxon>Dikarya</taxon>
        <taxon>Ascomycota</taxon>
        <taxon>Pezizomycotina</taxon>
        <taxon>Eurotiomycetes</taxon>
        <taxon>Eurotiomycetidae</taxon>
        <taxon>Onygenales</taxon>
        <taxon>Ajellomycetaceae</taxon>
        <taxon>Paracoccidioides</taxon>
    </lineage>
</organism>
<sequence length="809" mass="87356">MYSSSVISLLSKCCNSSSFFSTNTNITFSVLVAVTLTLLNSKCSVGPRVLTLSSDTEKIVIGRSSKATNKKLVPAQNNAWFDSRVMSRTHATITICSQKQQASITDTDSMHGTWLNGTKLVSNNKTPLTNRDILTFGAKITRGAETFEPLRVRLALLWTKEPTFAKVEIPKPNKRYSENTFVVPDDDDDDDEDIEDHDFDDPQAEAIVETTPDAEALTRKRPVEANSDVISVCSSDEDDGQEKSSPTSSPLSKPEDHSTSKPRYEEHPVVPPSSSPKLKPYINLVDETVTKKSGPQQSSAADACPDSTTGLAKEYPAVTDLPTEDDRDINAESGDEFNQFSDDEHLSVSDWETENLPFGTEAAADSGAIKPRTSGAENLAKAAIPSTPESLKTTSKSDGESGEPDRHPNHANNMSPSAFLTPALSSASKPGDNDSHIYSRAMSTHVSREQSSTVHPSVLAYKPSPPETRATGNRDRKFALGLQRTPSPSDKALARPIIDDSHGSVAENIYQGWAFPPKPNAQRLCEIAPCEFLRSLEQESSTQGGGTSAVTGNYDFPHLPPLRPPYSEGPFATSHQEEAWLMENTRNHAIAENVKDIYQCGTFAPARACSSTYRIGSSPPYPSSLHRPQWQTVTDGPHDASVREPTAQYPTKPASSSVPGQSRQATSIPIANIIDEENCIPEPCRPNNPLKRKAEEMSIPEVHVPGDPDGDEYLPDAQPQYIIPPPSTLTSASNSQSTYSVVDKQEGQDPPTSTEQSEIAPPQKKVKTEPSPARGSNFARYAASALVGAAVGGIGVVAALAALPPDFFA</sequence>
<feature type="compositionally biased region" description="Acidic residues" evidence="1">
    <location>
        <begin position="184"/>
        <end position="203"/>
    </location>
</feature>
<dbReference type="VEuPathDB" id="FungiDB:PABG_07096"/>
<keyword evidence="2" id="KW-0472">Membrane</keyword>
<evidence type="ECO:0000313" key="5">
    <source>
        <dbReference type="Proteomes" id="UP000242814"/>
    </source>
</evidence>
<dbReference type="Gene3D" id="2.60.200.20">
    <property type="match status" value="1"/>
</dbReference>
<evidence type="ECO:0000259" key="3">
    <source>
        <dbReference type="PROSITE" id="PS50006"/>
    </source>
</evidence>
<accession>A0A1D2J3W1</accession>
<evidence type="ECO:0000256" key="1">
    <source>
        <dbReference type="SAM" id="MobiDB-lite"/>
    </source>
</evidence>
<proteinExistence type="predicted"/>
<dbReference type="EMBL" id="LZYO01000647">
    <property type="protein sequence ID" value="ODH12973.1"/>
    <property type="molecule type" value="Genomic_DNA"/>
</dbReference>
<dbReference type="GO" id="GO:0005737">
    <property type="term" value="C:cytoplasm"/>
    <property type="evidence" value="ECO:0007669"/>
    <property type="project" value="TreeGrafter"/>
</dbReference>
<protein>
    <recommendedName>
        <fullName evidence="3">FHA domain-containing protein</fullName>
    </recommendedName>
</protein>
<reference evidence="4 5" key="1">
    <citation type="submission" date="2016-06" db="EMBL/GenBank/DDBJ databases">
        <authorList>
            <person name="Kjaerup R.B."/>
            <person name="Dalgaard T.S."/>
            <person name="Juul-Madsen H.R."/>
        </authorList>
    </citation>
    <scope>NUCLEOTIDE SEQUENCE [LARGE SCALE GENOMIC DNA]</scope>
    <source>
        <strain evidence="4 5">Pb300</strain>
    </source>
</reference>
<dbReference type="AlphaFoldDB" id="A0A1D2J3W1"/>
<dbReference type="InterPro" id="IPR051176">
    <property type="entry name" value="Cent_Immune-Sig_Mod"/>
</dbReference>
<keyword evidence="2" id="KW-0812">Transmembrane</keyword>
<dbReference type="PROSITE" id="PS50006">
    <property type="entry name" value="FHA_DOMAIN"/>
    <property type="match status" value="1"/>
</dbReference>
<feature type="compositionally biased region" description="Basic and acidic residues" evidence="1">
    <location>
        <begin position="395"/>
        <end position="408"/>
    </location>
</feature>
<dbReference type="VEuPathDB" id="FungiDB:PADG_06418"/>
<evidence type="ECO:0000313" key="4">
    <source>
        <dbReference type="EMBL" id="ODH12973.1"/>
    </source>
</evidence>
<feature type="compositionally biased region" description="Polar residues" evidence="1">
    <location>
        <begin position="410"/>
        <end position="428"/>
    </location>
</feature>
<dbReference type="Pfam" id="PF00498">
    <property type="entry name" value="FHA"/>
    <property type="match status" value="1"/>
</dbReference>
<gene>
    <name evidence="4" type="ORF">ACO22_07728</name>
</gene>
<dbReference type="Proteomes" id="UP000242814">
    <property type="component" value="Unassembled WGS sequence"/>
</dbReference>
<feature type="compositionally biased region" description="Polar residues" evidence="1">
    <location>
        <begin position="441"/>
        <end position="455"/>
    </location>
</feature>
<dbReference type="CDD" id="cd00060">
    <property type="entry name" value="FHA"/>
    <property type="match status" value="1"/>
</dbReference>
<dbReference type="SUPFAM" id="SSF49879">
    <property type="entry name" value="SMAD/FHA domain"/>
    <property type="match status" value="1"/>
</dbReference>
<feature type="transmembrane region" description="Helical" evidence="2">
    <location>
        <begin position="781"/>
        <end position="803"/>
    </location>
</feature>
<feature type="compositionally biased region" description="Basic and acidic residues" evidence="1">
    <location>
        <begin position="253"/>
        <end position="268"/>
    </location>
</feature>